<proteinExistence type="predicted"/>
<evidence type="ECO:0000256" key="6">
    <source>
        <dbReference type="SAM" id="MobiDB-lite"/>
    </source>
</evidence>
<name>A0A328HJW4_ARTGO</name>
<dbReference type="GO" id="GO:0016020">
    <property type="term" value="C:membrane"/>
    <property type="evidence" value="ECO:0007669"/>
    <property type="project" value="UniProtKB-SubCell"/>
</dbReference>
<dbReference type="AlphaFoldDB" id="A0A328HJW4"/>
<feature type="region of interest" description="Disordered" evidence="6">
    <location>
        <begin position="1"/>
        <end position="35"/>
    </location>
</feature>
<comment type="subcellular location">
    <subcellularLocation>
        <location evidence="1">Membrane</location>
    </subcellularLocation>
</comment>
<evidence type="ECO:0000256" key="4">
    <source>
        <dbReference type="ARBA" id="ARBA00023136"/>
    </source>
</evidence>
<gene>
    <name evidence="8" type="ORF">DBZ45_10845</name>
</gene>
<dbReference type="SUPFAM" id="SSF51306">
    <property type="entry name" value="LexA/Signal peptidase"/>
    <property type="match status" value="1"/>
</dbReference>
<evidence type="ECO:0000256" key="2">
    <source>
        <dbReference type="ARBA" id="ARBA00022692"/>
    </source>
</evidence>
<evidence type="ECO:0000313" key="8">
    <source>
        <dbReference type="EMBL" id="RAM37303.1"/>
    </source>
</evidence>
<evidence type="ECO:0000256" key="5">
    <source>
        <dbReference type="NCBIfam" id="TIGR02228"/>
    </source>
</evidence>
<dbReference type="InterPro" id="IPR036286">
    <property type="entry name" value="LexA/Signal_pep-like_sf"/>
</dbReference>
<accession>A0A328HJW4</accession>
<dbReference type="PANTHER" id="PTHR10806">
    <property type="entry name" value="SIGNAL PEPTIDASE COMPLEX CATALYTIC SUBUNIT SEC11"/>
    <property type="match status" value="1"/>
</dbReference>
<dbReference type="EMBL" id="QLNP01000074">
    <property type="protein sequence ID" value="RAM37303.1"/>
    <property type="molecule type" value="Genomic_DNA"/>
</dbReference>
<dbReference type="GO" id="GO:0004252">
    <property type="term" value="F:serine-type endopeptidase activity"/>
    <property type="evidence" value="ECO:0007669"/>
    <property type="project" value="UniProtKB-UniRule"/>
</dbReference>
<dbReference type="InterPro" id="IPR001733">
    <property type="entry name" value="Peptidase_S26B"/>
</dbReference>
<keyword evidence="2 7" id="KW-0812">Transmembrane</keyword>
<dbReference type="EC" id="3.4.21.89" evidence="5"/>
<keyword evidence="4 7" id="KW-0472">Membrane</keyword>
<protein>
    <recommendedName>
        <fullName evidence="5">Signal peptidase I</fullName>
        <ecNumber evidence="5">3.4.21.89</ecNumber>
    </recommendedName>
</protein>
<sequence length="213" mass="22476">MSSTLELAGTAVPDADAVPARPDTVRGKTRTTTTSPARRVARHCVKGLTTALMILAVGAFLLLAIGPRVLGYQTSTMLTGSMSPLINPGDVVVTVPVPVKDVKAGDIITYHIPVEDHRVETHRITEITTTADGRTAVQTKGDANNGVDPWVATLQDATVDRHVLTIPFAGTAIRALRDPVVMKVLMYGAPGVLVVGMLASIWRKNPEPGTANA</sequence>
<keyword evidence="3 7" id="KW-1133">Transmembrane helix</keyword>
<feature type="compositionally biased region" description="Low complexity" evidence="6">
    <location>
        <begin position="10"/>
        <end position="22"/>
    </location>
</feature>
<dbReference type="Proteomes" id="UP000249166">
    <property type="component" value="Unassembled WGS sequence"/>
</dbReference>
<reference evidence="8 9" key="1">
    <citation type="submission" date="2018-04" db="EMBL/GenBank/DDBJ databases">
        <title>Bacteria isolated from cave deposits of Manipur.</title>
        <authorList>
            <person name="Sahoo D."/>
            <person name="Sarangthem I."/>
            <person name="Nandeibam J."/>
        </authorList>
    </citation>
    <scope>NUCLEOTIDE SEQUENCE [LARGE SCALE GENOMIC DNA]</scope>
    <source>
        <strain evidence="9">mrc11</strain>
    </source>
</reference>
<keyword evidence="8" id="KW-0378">Hydrolase</keyword>
<feature type="transmembrane region" description="Helical" evidence="7">
    <location>
        <begin position="184"/>
        <end position="202"/>
    </location>
</feature>
<organism evidence="8 9">
    <name type="scientific">Arthrobacter globiformis</name>
    <dbReference type="NCBI Taxonomy" id="1665"/>
    <lineage>
        <taxon>Bacteria</taxon>
        <taxon>Bacillati</taxon>
        <taxon>Actinomycetota</taxon>
        <taxon>Actinomycetes</taxon>
        <taxon>Micrococcales</taxon>
        <taxon>Micrococcaceae</taxon>
        <taxon>Arthrobacter</taxon>
    </lineage>
</organism>
<dbReference type="GO" id="GO:0006465">
    <property type="term" value="P:signal peptide processing"/>
    <property type="evidence" value="ECO:0007669"/>
    <property type="project" value="UniProtKB-UniRule"/>
</dbReference>
<dbReference type="PANTHER" id="PTHR10806:SF6">
    <property type="entry name" value="SIGNAL PEPTIDASE COMPLEX CATALYTIC SUBUNIT SEC11"/>
    <property type="match status" value="1"/>
</dbReference>
<dbReference type="InterPro" id="IPR019533">
    <property type="entry name" value="Peptidase_S26"/>
</dbReference>
<evidence type="ECO:0000256" key="1">
    <source>
        <dbReference type="ARBA" id="ARBA00004370"/>
    </source>
</evidence>
<evidence type="ECO:0000256" key="3">
    <source>
        <dbReference type="ARBA" id="ARBA00022989"/>
    </source>
</evidence>
<dbReference type="NCBIfam" id="TIGR02228">
    <property type="entry name" value="sigpep_I_arch"/>
    <property type="match status" value="1"/>
</dbReference>
<dbReference type="RefSeq" id="WP_111903908.1">
    <property type="nucleotide sequence ID" value="NZ_QLNP01000074.1"/>
</dbReference>
<dbReference type="OrthoDB" id="4315104at2"/>
<dbReference type="GO" id="GO:0009003">
    <property type="term" value="F:signal peptidase activity"/>
    <property type="evidence" value="ECO:0007669"/>
    <property type="project" value="UniProtKB-EC"/>
</dbReference>
<comment type="caution">
    <text evidence="8">The sequence shown here is derived from an EMBL/GenBank/DDBJ whole genome shotgun (WGS) entry which is preliminary data.</text>
</comment>
<dbReference type="CDD" id="cd06530">
    <property type="entry name" value="S26_SPase_I"/>
    <property type="match status" value="1"/>
</dbReference>
<evidence type="ECO:0000256" key="7">
    <source>
        <dbReference type="SAM" id="Phobius"/>
    </source>
</evidence>
<feature type="transmembrane region" description="Helical" evidence="7">
    <location>
        <begin position="48"/>
        <end position="70"/>
    </location>
</feature>
<evidence type="ECO:0000313" key="9">
    <source>
        <dbReference type="Proteomes" id="UP000249166"/>
    </source>
</evidence>